<dbReference type="PANTHER" id="PTHR45720">
    <property type="entry name" value="CHLORIDE CHANNEL PROTEIN 2"/>
    <property type="match status" value="1"/>
</dbReference>
<keyword evidence="3" id="KW-0677">Repeat</keyword>
<evidence type="ECO:0000256" key="6">
    <source>
        <dbReference type="SAM" id="Phobius"/>
    </source>
</evidence>
<keyword evidence="5 6" id="KW-0472">Membrane</keyword>
<dbReference type="Proteomes" id="UP000271098">
    <property type="component" value="Unassembled WGS sequence"/>
</dbReference>
<feature type="transmembrane region" description="Helical" evidence="6">
    <location>
        <begin position="35"/>
        <end position="56"/>
    </location>
</feature>
<keyword evidence="4 6" id="KW-1133">Transmembrane helix</keyword>
<evidence type="ECO:0000313" key="8">
    <source>
        <dbReference type="Proteomes" id="UP000271098"/>
    </source>
</evidence>
<protein>
    <submittedName>
        <fullName evidence="9">Chloride channel protein</fullName>
    </submittedName>
</protein>
<accession>A0A183CYR7</accession>
<dbReference type="OrthoDB" id="4564at2759"/>
<evidence type="ECO:0000256" key="2">
    <source>
        <dbReference type="ARBA" id="ARBA00022692"/>
    </source>
</evidence>
<evidence type="ECO:0000256" key="5">
    <source>
        <dbReference type="ARBA" id="ARBA00023136"/>
    </source>
</evidence>
<dbReference type="GO" id="GO:0005886">
    <property type="term" value="C:plasma membrane"/>
    <property type="evidence" value="ECO:0007669"/>
    <property type="project" value="TreeGrafter"/>
</dbReference>
<reference evidence="7 8" key="2">
    <citation type="submission" date="2018-11" db="EMBL/GenBank/DDBJ databases">
        <authorList>
            <consortium name="Pathogen Informatics"/>
        </authorList>
    </citation>
    <scope>NUCLEOTIDE SEQUENCE [LARGE SCALE GENOMIC DNA]</scope>
</reference>
<evidence type="ECO:0000256" key="4">
    <source>
        <dbReference type="ARBA" id="ARBA00022989"/>
    </source>
</evidence>
<keyword evidence="2 6" id="KW-0812">Transmembrane</keyword>
<dbReference type="PRINTS" id="PR00762">
    <property type="entry name" value="CLCHANNEL"/>
</dbReference>
<dbReference type="PANTHER" id="PTHR45720:SF10">
    <property type="entry name" value="CHLORIDE CHANNEL PROTEIN 2"/>
    <property type="match status" value="1"/>
</dbReference>
<proteinExistence type="predicted"/>
<dbReference type="InterPro" id="IPR050970">
    <property type="entry name" value="Cl_channel_volt-gated"/>
</dbReference>
<dbReference type="InterPro" id="IPR014743">
    <property type="entry name" value="Cl-channel_core"/>
</dbReference>
<dbReference type="AlphaFoldDB" id="A0A183CYR7"/>
<sequence>MPAFVIGAAMGRFFGELMALGYPNGFRNDQQLLVLPGAVSFCGAVTHTVSVAVIAFELTGQLLHILPVMVKNSNIF</sequence>
<evidence type="ECO:0000313" key="9">
    <source>
        <dbReference type="WBParaSite" id="GPUH_0000161201-mRNA-1"/>
    </source>
</evidence>
<name>A0A183CYR7_9BILA</name>
<keyword evidence="8" id="KW-1185">Reference proteome</keyword>
<dbReference type="SUPFAM" id="SSF81340">
    <property type="entry name" value="Clc chloride channel"/>
    <property type="match status" value="1"/>
</dbReference>
<evidence type="ECO:0000313" key="7">
    <source>
        <dbReference type="EMBL" id="VDK30515.1"/>
    </source>
</evidence>
<gene>
    <name evidence="7" type="ORF">GPUH_LOCUS1608</name>
</gene>
<dbReference type="EMBL" id="UYRT01002027">
    <property type="protein sequence ID" value="VDK30515.1"/>
    <property type="molecule type" value="Genomic_DNA"/>
</dbReference>
<dbReference type="InterPro" id="IPR001807">
    <property type="entry name" value="ClC"/>
</dbReference>
<comment type="subcellular location">
    <subcellularLocation>
        <location evidence="1">Membrane</location>
        <topology evidence="1">Multi-pass membrane protein</topology>
    </subcellularLocation>
</comment>
<dbReference type="Gene3D" id="1.10.3080.10">
    <property type="entry name" value="Clc chloride channel"/>
    <property type="match status" value="1"/>
</dbReference>
<organism evidence="9">
    <name type="scientific">Gongylonema pulchrum</name>
    <dbReference type="NCBI Taxonomy" id="637853"/>
    <lineage>
        <taxon>Eukaryota</taxon>
        <taxon>Metazoa</taxon>
        <taxon>Ecdysozoa</taxon>
        <taxon>Nematoda</taxon>
        <taxon>Chromadorea</taxon>
        <taxon>Rhabditida</taxon>
        <taxon>Spirurina</taxon>
        <taxon>Spiruromorpha</taxon>
        <taxon>Spiruroidea</taxon>
        <taxon>Gongylonematidae</taxon>
        <taxon>Gongylonema</taxon>
    </lineage>
</organism>
<dbReference type="Pfam" id="PF00654">
    <property type="entry name" value="Voltage_CLC"/>
    <property type="match status" value="1"/>
</dbReference>
<evidence type="ECO:0000256" key="3">
    <source>
        <dbReference type="ARBA" id="ARBA00022737"/>
    </source>
</evidence>
<reference evidence="9" key="1">
    <citation type="submission" date="2016-06" db="UniProtKB">
        <authorList>
            <consortium name="WormBaseParasite"/>
        </authorList>
    </citation>
    <scope>IDENTIFICATION</scope>
</reference>
<dbReference type="WBParaSite" id="GPUH_0000161201-mRNA-1">
    <property type="protein sequence ID" value="GPUH_0000161201-mRNA-1"/>
    <property type="gene ID" value="GPUH_0000161201"/>
</dbReference>
<dbReference type="GO" id="GO:0005247">
    <property type="term" value="F:voltage-gated chloride channel activity"/>
    <property type="evidence" value="ECO:0007669"/>
    <property type="project" value="TreeGrafter"/>
</dbReference>
<evidence type="ECO:0000256" key="1">
    <source>
        <dbReference type="ARBA" id="ARBA00004141"/>
    </source>
</evidence>